<comment type="caution">
    <text evidence="1">The sequence shown here is derived from an EMBL/GenBank/DDBJ whole genome shotgun (WGS) entry which is preliminary data.</text>
</comment>
<keyword evidence="2" id="KW-1185">Reference proteome</keyword>
<gene>
    <name evidence="1" type="ORF">GTW23_02270</name>
</gene>
<evidence type="ECO:0000313" key="2">
    <source>
        <dbReference type="Proteomes" id="UP001320715"/>
    </source>
</evidence>
<dbReference type="RefSeq" id="WP_252914462.1">
    <property type="nucleotide sequence ID" value="NZ_JAAAML010000001.1"/>
</dbReference>
<evidence type="ECO:0000313" key="1">
    <source>
        <dbReference type="EMBL" id="MCO6406986.1"/>
    </source>
</evidence>
<reference evidence="1 2" key="1">
    <citation type="submission" date="2020-01" db="EMBL/GenBank/DDBJ databases">
        <title>Genomes of bacteria type strains.</title>
        <authorList>
            <person name="Chen J."/>
            <person name="Zhu S."/>
            <person name="Yang J."/>
        </authorList>
    </citation>
    <scope>NUCLEOTIDE SEQUENCE [LARGE SCALE GENOMIC DNA]</scope>
    <source>
        <strain evidence="1 2">DSM 16655</strain>
    </source>
</reference>
<protein>
    <submittedName>
        <fullName evidence="1">Uncharacterized protein</fullName>
    </submittedName>
</protein>
<dbReference type="PROSITE" id="PS51257">
    <property type="entry name" value="PROKAR_LIPOPROTEIN"/>
    <property type="match status" value="1"/>
</dbReference>
<dbReference type="InterPro" id="IPR024453">
    <property type="entry name" value="Peptidase_C92"/>
</dbReference>
<dbReference type="Gene3D" id="3.90.1720.10">
    <property type="entry name" value="endopeptidase domain like (from Nostoc punctiforme)"/>
    <property type="match status" value="1"/>
</dbReference>
<accession>A0ABT1CNL7</accession>
<dbReference type="EMBL" id="JAAAML010000001">
    <property type="protein sequence ID" value="MCO6406986.1"/>
    <property type="molecule type" value="Genomic_DNA"/>
</dbReference>
<dbReference type="Pfam" id="PF05708">
    <property type="entry name" value="Peptidase_C92"/>
    <property type="match status" value="1"/>
</dbReference>
<dbReference type="SUPFAM" id="SSF54001">
    <property type="entry name" value="Cysteine proteinases"/>
    <property type="match status" value="1"/>
</dbReference>
<dbReference type="Proteomes" id="UP001320715">
    <property type="component" value="Unassembled WGS sequence"/>
</dbReference>
<sequence length="295" mass="32541">MRNTDTLPTVRRITLALLLILGSLLQGCTGIGTTDKGVKPARASLQACCTSMEDYPRWYVDMARTVAPALGTVLSHVSWRSGYLRSKQAAQEAVMDVLQPLDIVLVSSKGKRSGQMIPGLFGHAAIYLGTEQELRYLGIWSAPEVEPHHAKIRAGQVFIEADAEGVHLSRPSIVLNTDAVAVLRPRIANIERRRRTAVDFFAAMGMKFDFLFDVDSPDCTFCTELIHRTMPQLDLPIMEIYGVRTIMPDSVAVSAIRRRGGTLAFVGYVKADRSNWKQGSIGELANDIGSHWADR</sequence>
<dbReference type="InterPro" id="IPR038765">
    <property type="entry name" value="Papain-like_cys_pep_sf"/>
</dbReference>
<name>A0ABT1CNL7_9HYPH</name>
<organism evidence="1 2">
    <name type="scientific">Hoeflea alexandrii</name>
    <dbReference type="NCBI Taxonomy" id="288436"/>
    <lineage>
        <taxon>Bacteria</taxon>
        <taxon>Pseudomonadati</taxon>
        <taxon>Pseudomonadota</taxon>
        <taxon>Alphaproteobacteria</taxon>
        <taxon>Hyphomicrobiales</taxon>
        <taxon>Rhizobiaceae</taxon>
        <taxon>Hoeflea</taxon>
    </lineage>
</organism>
<proteinExistence type="predicted"/>